<dbReference type="InterPro" id="IPR037883">
    <property type="entry name" value="Knr4/Smi1-like_sf"/>
</dbReference>
<dbReference type="EMBL" id="UGYW01000002">
    <property type="protein sequence ID" value="SUJ04693.1"/>
    <property type="molecule type" value="Genomic_DNA"/>
</dbReference>
<dbReference type="Gene3D" id="3.40.1580.10">
    <property type="entry name" value="SMI1/KNR4-like"/>
    <property type="match status" value="1"/>
</dbReference>
<gene>
    <name evidence="2" type="ORF">NCTC11388_01485</name>
</gene>
<evidence type="ECO:0000313" key="2">
    <source>
        <dbReference type="EMBL" id="SUJ04693.1"/>
    </source>
</evidence>
<evidence type="ECO:0000259" key="1">
    <source>
        <dbReference type="SMART" id="SM00860"/>
    </source>
</evidence>
<dbReference type="InterPro" id="IPR018958">
    <property type="entry name" value="Knr4/Smi1-like_dom"/>
</dbReference>
<sequence>MKWLYKKHLKEVNSIQKVENRLGITFPLDYINIVKEHNACTPSPNTIDTSRQSGKAFGELLNFNLDTTENIISLYDELKNKLPEKVYPITMDPGGNFLCYDFREDENNPTIVRWDHEQKFSIEGGKIIIKYQERESDYYHLDFVANSFTEVVSGLYGDETEETNSWDKFQDEDHLKKFSGEDLTQINRIRALKGLPPIVK</sequence>
<name>A0A380BRF6_SPHSI</name>
<proteinExistence type="predicted"/>
<feature type="domain" description="Knr4/Smi1-like" evidence="1">
    <location>
        <begin position="9"/>
        <end position="154"/>
    </location>
</feature>
<organism evidence="2 3">
    <name type="scientific">Sphingobacterium spiritivorum</name>
    <name type="common">Flavobacterium spiritivorum</name>
    <dbReference type="NCBI Taxonomy" id="258"/>
    <lineage>
        <taxon>Bacteria</taxon>
        <taxon>Pseudomonadati</taxon>
        <taxon>Bacteroidota</taxon>
        <taxon>Sphingobacteriia</taxon>
        <taxon>Sphingobacteriales</taxon>
        <taxon>Sphingobacteriaceae</taxon>
        <taxon>Sphingobacterium</taxon>
    </lineage>
</organism>
<protein>
    <submittedName>
        <fullName evidence="2">SMI1 / KNR4 family</fullName>
    </submittedName>
</protein>
<evidence type="ECO:0000313" key="3">
    <source>
        <dbReference type="Proteomes" id="UP000254893"/>
    </source>
</evidence>
<dbReference type="SUPFAM" id="SSF160631">
    <property type="entry name" value="SMI1/KNR4-like"/>
    <property type="match status" value="1"/>
</dbReference>
<accession>A0A380BRF6</accession>
<dbReference type="AlphaFoldDB" id="A0A380BRF6"/>
<dbReference type="SMART" id="SM00860">
    <property type="entry name" value="SMI1_KNR4"/>
    <property type="match status" value="1"/>
</dbReference>
<dbReference type="RefSeq" id="WP_115169661.1">
    <property type="nucleotide sequence ID" value="NZ_UGYW01000002.1"/>
</dbReference>
<dbReference type="Pfam" id="PF14568">
    <property type="entry name" value="SUKH_6"/>
    <property type="match status" value="1"/>
</dbReference>
<dbReference type="Proteomes" id="UP000254893">
    <property type="component" value="Unassembled WGS sequence"/>
</dbReference>
<reference evidence="2 3" key="1">
    <citation type="submission" date="2018-06" db="EMBL/GenBank/DDBJ databases">
        <authorList>
            <consortium name="Pathogen Informatics"/>
            <person name="Doyle S."/>
        </authorList>
    </citation>
    <scope>NUCLEOTIDE SEQUENCE [LARGE SCALE GENOMIC DNA]</scope>
    <source>
        <strain evidence="2 3">NCTC11388</strain>
    </source>
</reference>